<dbReference type="PANTHER" id="PTHR46825:SF15">
    <property type="entry name" value="BETA-LACTAMASE-RELATED DOMAIN-CONTAINING PROTEIN"/>
    <property type="match status" value="1"/>
</dbReference>
<name>A0A8H5LXK2_9AGAR</name>
<feature type="signal peptide" evidence="1">
    <location>
        <begin position="1"/>
        <end position="20"/>
    </location>
</feature>
<gene>
    <name evidence="2" type="ORF">D9758_001607</name>
</gene>
<accession>A0A8H5LXK2</accession>
<evidence type="ECO:0000313" key="3">
    <source>
        <dbReference type="Proteomes" id="UP000559256"/>
    </source>
</evidence>
<dbReference type="InterPro" id="IPR050491">
    <property type="entry name" value="AmpC-like"/>
</dbReference>
<organism evidence="2 3">
    <name type="scientific">Tetrapyrgos nigripes</name>
    <dbReference type="NCBI Taxonomy" id="182062"/>
    <lineage>
        <taxon>Eukaryota</taxon>
        <taxon>Fungi</taxon>
        <taxon>Dikarya</taxon>
        <taxon>Basidiomycota</taxon>
        <taxon>Agaricomycotina</taxon>
        <taxon>Agaricomycetes</taxon>
        <taxon>Agaricomycetidae</taxon>
        <taxon>Agaricales</taxon>
        <taxon>Marasmiineae</taxon>
        <taxon>Marasmiaceae</taxon>
        <taxon>Tetrapyrgos</taxon>
    </lineage>
</organism>
<comment type="caution">
    <text evidence="2">The sequence shown here is derived from an EMBL/GenBank/DDBJ whole genome shotgun (WGS) entry which is preliminary data.</text>
</comment>
<protein>
    <recommendedName>
        <fullName evidence="4">Beta-lactamase-related domain-containing protein</fullName>
    </recommendedName>
</protein>
<evidence type="ECO:0000313" key="2">
    <source>
        <dbReference type="EMBL" id="KAF5373044.1"/>
    </source>
</evidence>
<keyword evidence="3" id="KW-1185">Reference proteome</keyword>
<dbReference type="Gene3D" id="3.40.710.10">
    <property type="entry name" value="DD-peptidase/beta-lactamase superfamily"/>
    <property type="match status" value="2"/>
</dbReference>
<dbReference type="Proteomes" id="UP000559256">
    <property type="component" value="Unassembled WGS sequence"/>
</dbReference>
<dbReference type="OrthoDB" id="5946976at2759"/>
<proteinExistence type="predicted"/>
<dbReference type="AlphaFoldDB" id="A0A8H5LXK2"/>
<sequence>MFFDKILLLLAFLALPAVHSQLLGLPVKRQDAVRNVLDLDFDQFVQQILDDWNVSAGLGVAIVQKKADDTWSIETKGYGIAEGDGSKTFTAMATGLLVSNESLSLSWKTKITSILPDWGLNDSYATSHSIILDLMGHRTGLPHHDLMYEANVSSSDMLTRIKYLKPSAEFREEWHYARFVKDNIFVPLGLNQTTFDSNSAEKSGYLAQGFVRDKVNETENIFGRGIPRVLPIGILISGAGGAVMSVKDAATWLQSLLLLGQNPATGEVVIPSEVVETTVSGLGIVFGIA</sequence>
<dbReference type="SUPFAM" id="SSF56601">
    <property type="entry name" value="beta-lactamase/transpeptidase-like"/>
    <property type="match status" value="1"/>
</dbReference>
<dbReference type="InterPro" id="IPR012338">
    <property type="entry name" value="Beta-lactam/transpept-like"/>
</dbReference>
<evidence type="ECO:0008006" key="4">
    <source>
        <dbReference type="Google" id="ProtNLM"/>
    </source>
</evidence>
<keyword evidence="1" id="KW-0732">Signal</keyword>
<evidence type="ECO:0000256" key="1">
    <source>
        <dbReference type="SAM" id="SignalP"/>
    </source>
</evidence>
<feature type="chain" id="PRO_5034401224" description="Beta-lactamase-related domain-containing protein" evidence="1">
    <location>
        <begin position="21"/>
        <end position="289"/>
    </location>
</feature>
<dbReference type="PANTHER" id="PTHR46825">
    <property type="entry name" value="D-ALANYL-D-ALANINE-CARBOXYPEPTIDASE/ENDOPEPTIDASE AMPH"/>
    <property type="match status" value="1"/>
</dbReference>
<dbReference type="EMBL" id="JAACJM010000004">
    <property type="protein sequence ID" value="KAF5373044.1"/>
    <property type="molecule type" value="Genomic_DNA"/>
</dbReference>
<reference evidence="2 3" key="1">
    <citation type="journal article" date="2020" name="ISME J.">
        <title>Uncovering the hidden diversity of litter-decomposition mechanisms in mushroom-forming fungi.</title>
        <authorList>
            <person name="Floudas D."/>
            <person name="Bentzer J."/>
            <person name="Ahren D."/>
            <person name="Johansson T."/>
            <person name="Persson P."/>
            <person name="Tunlid A."/>
        </authorList>
    </citation>
    <scope>NUCLEOTIDE SEQUENCE [LARGE SCALE GENOMIC DNA]</scope>
    <source>
        <strain evidence="2 3">CBS 291.85</strain>
    </source>
</reference>